<evidence type="ECO:0000259" key="5">
    <source>
        <dbReference type="SMART" id="SM00861"/>
    </source>
</evidence>
<dbReference type="SUPFAM" id="SSF52518">
    <property type="entry name" value="Thiamin diphosphate-binding fold (THDP-binding)"/>
    <property type="match status" value="1"/>
</dbReference>
<name>A0A2P6V3E3_9CHLO</name>
<dbReference type="Pfam" id="PF02779">
    <property type="entry name" value="Transket_pyr"/>
    <property type="match status" value="1"/>
</dbReference>
<dbReference type="GO" id="GO:0003863">
    <property type="term" value="F:branched-chain 2-oxo acid dehydrogenase activity"/>
    <property type="evidence" value="ECO:0007669"/>
    <property type="project" value="UniProtKB-EC"/>
</dbReference>
<reference evidence="6 7" key="1">
    <citation type="journal article" date="2018" name="Plant J.">
        <title>Genome sequences of Chlorella sorokiniana UTEX 1602 and Micractinium conductrix SAG 241.80: implications to maltose excretion by a green alga.</title>
        <authorList>
            <person name="Arriola M.B."/>
            <person name="Velmurugan N."/>
            <person name="Zhang Y."/>
            <person name="Plunkett M.H."/>
            <person name="Hondzo H."/>
            <person name="Barney B.M."/>
        </authorList>
    </citation>
    <scope>NUCLEOTIDE SEQUENCE [LARGE SCALE GENOMIC DNA]</scope>
    <source>
        <strain evidence="6 7">SAG 241.80</strain>
    </source>
</reference>
<dbReference type="CDD" id="cd07036">
    <property type="entry name" value="TPP_PYR_E1-PDHc-beta_like"/>
    <property type="match status" value="1"/>
</dbReference>
<comment type="catalytic activity">
    <reaction evidence="4">
        <text>N(6)-[(R)-lipoyl]-L-lysyl-[protein] + 3-methyl-2-oxobutanoate + H(+) = N(6)-[(R)-S(8)-2-methylpropanoyldihydrolipoyl]-L-lysyl-[protein] + CO2</text>
        <dbReference type="Rhea" id="RHEA:13457"/>
        <dbReference type="Rhea" id="RHEA-COMP:10474"/>
        <dbReference type="Rhea" id="RHEA-COMP:10497"/>
        <dbReference type="ChEBI" id="CHEBI:11851"/>
        <dbReference type="ChEBI" id="CHEBI:15378"/>
        <dbReference type="ChEBI" id="CHEBI:16526"/>
        <dbReference type="ChEBI" id="CHEBI:83099"/>
        <dbReference type="ChEBI" id="CHEBI:83142"/>
        <dbReference type="EC" id="1.2.4.4"/>
    </reaction>
    <physiologicalReaction direction="left-to-right" evidence="4">
        <dbReference type="Rhea" id="RHEA:13458"/>
    </physiologicalReaction>
</comment>
<dbReference type="OrthoDB" id="878at2759"/>
<comment type="cofactor">
    <cofactor evidence="1">
        <name>thiamine diphosphate</name>
        <dbReference type="ChEBI" id="CHEBI:58937"/>
    </cofactor>
</comment>
<dbReference type="Gene3D" id="3.40.50.970">
    <property type="match status" value="1"/>
</dbReference>
<dbReference type="FunFam" id="3.40.50.970:FF:000001">
    <property type="entry name" value="Pyruvate dehydrogenase E1 beta subunit"/>
    <property type="match status" value="1"/>
</dbReference>
<keyword evidence="3" id="KW-0560">Oxidoreductase</keyword>
<organism evidence="6 7">
    <name type="scientific">Micractinium conductrix</name>
    <dbReference type="NCBI Taxonomy" id="554055"/>
    <lineage>
        <taxon>Eukaryota</taxon>
        <taxon>Viridiplantae</taxon>
        <taxon>Chlorophyta</taxon>
        <taxon>core chlorophytes</taxon>
        <taxon>Trebouxiophyceae</taxon>
        <taxon>Chlorellales</taxon>
        <taxon>Chlorellaceae</taxon>
        <taxon>Chlorella clade</taxon>
        <taxon>Micractinium</taxon>
    </lineage>
</organism>
<evidence type="ECO:0000313" key="7">
    <source>
        <dbReference type="Proteomes" id="UP000239649"/>
    </source>
</evidence>
<dbReference type="InterPro" id="IPR005475">
    <property type="entry name" value="Transketolase-like_Pyr-bd"/>
</dbReference>
<dbReference type="SUPFAM" id="SSF52922">
    <property type="entry name" value="TK C-terminal domain-like"/>
    <property type="match status" value="1"/>
</dbReference>
<accession>A0A2P6V3E3</accession>
<comment type="caution">
    <text evidence="6">The sequence shown here is derived from an EMBL/GenBank/DDBJ whole genome shotgun (WGS) entry which is preliminary data.</text>
</comment>
<dbReference type="Gene3D" id="3.40.50.920">
    <property type="match status" value="2"/>
</dbReference>
<dbReference type="InterPro" id="IPR033248">
    <property type="entry name" value="Transketolase_C"/>
</dbReference>
<dbReference type="PANTHER" id="PTHR42980">
    <property type="entry name" value="2-OXOISOVALERATE DEHYDROGENASE SUBUNIT BETA-RELATED"/>
    <property type="match status" value="1"/>
</dbReference>
<dbReference type="EMBL" id="LHPF02000035">
    <property type="protein sequence ID" value="PSC68598.1"/>
    <property type="molecule type" value="Genomic_DNA"/>
</dbReference>
<dbReference type="InterPro" id="IPR029061">
    <property type="entry name" value="THDP-binding"/>
</dbReference>
<dbReference type="SMART" id="SM00861">
    <property type="entry name" value="Transket_pyr"/>
    <property type="match status" value="1"/>
</dbReference>
<evidence type="ECO:0000313" key="6">
    <source>
        <dbReference type="EMBL" id="PSC68598.1"/>
    </source>
</evidence>
<dbReference type="EC" id="1.2.4.4" evidence="2"/>
<gene>
    <name evidence="6" type="ORF">C2E20_7844</name>
</gene>
<dbReference type="GO" id="GO:0007584">
    <property type="term" value="P:response to nutrient"/>
    <property type="evidence" value="ECO:0007669"/>
    <property type="project" value="TreeGrafter"/>
</dbReference>
<proteinExistence type="predicted"/>
<dbReference type="PANTHER" id="PTHR42980:SF1">
    <property type="entry name" value="2-OXOISOVALERATE DEHYDROGENASE SUBUNIT BETA, MITOCHONDRIAL"/>
    <property type="match status" value="1"/>
</dbReference>
<dbReference type="InterPro" id="IPR009014">
    <property type="entry name" value="Transketo_C/PFOR_II"/>
</dbReference>
<keyword evidence="7" id="KW-1185">Reference proteome</keyword>
<dbReference type="GO" id="GO:0009083">
    <property type="term" value="P:branched-chain amino acid catabolic process"/>
    <property type="evidence" value="ECO:0007669"/>
    <property type="project" value="TreeGrafter"/>
</dbReference>
<protein>
    <recommendedName>
        <fullName evidence="2">3-methyl-2-oxobutanoate dehydrogenase (2-methylpropanoyl-transferring)</fullName>
        <ecNumber evidence="2">1.2.4.4</ecNumber>
    </recommendedName>
</protein>
<evidence type="ECO:0000256" key="3">
    <source>
        <dbReference type="ARBA" id="ARBA00023002"/>
    </source>
</evidence>
<evidence type="ECO:0000256" key="1">
    <source>
        <dbReference type="ARBA" id="ARBA00001964"/>
    </source>
</evidence>
<sequence>MALAATVRRGLREQMCCGLLTQQLRGLAGSAAAAQSAAVAAAEAAAPSENAAAAGPSVKMNLCTAVNDALHIAMEENSKTLCFGEDVAFGGVFMCSRGLQERYGRDRVFNTPLSEQGIVGFAVGAAAEGYRPVAEIQFADYIFPAFDQITNEAAKYRFRSGGQYDVGGLTIRTPYGAVGHGGHYHSQSPEAFFTHIPGIRVVMPSGPREAKGLLLASIRCPDPVVFFEAKMLYRTAVEQVPEGDFEIPLGKARVAQEGEDITLVGWGQQVRVLELAAWEVAERDGISCEASVHKTGRLLVSHEAPVTSGFGAEVVSTIADRCFWSLEAPPARVCGYDTPFPLVFEPLYLPTVARLTDAIRATVAAK</sequence>
<evidence type="ECO:0000256" key="2">
    <source>
        <dbReference type="ARBA" id="ARBA00012277"/>
    </source>
</evidence>
<dbReference type="Pfam" id="PF02780">
    <property type="entry name" value="Transketolase_C"/>
    <property type="match status" value="1"/>
</dbReference>
<dbReference type="Proteomes" id="UP000239649">
    <property type="component" value="Unassembled WGS sequence"/>
</dbReference>
<feature type="domain" description="Transketolase-like pyrimidine-binding" evidence="5">
    <location>
        <begin position="60"/>
        <end position="235"/>
    </location>
</feature>
<evidence type="ECO:0000256" key="4">
    <source>
        <dbReference type="ARBA" id="ARBA00051764"/>
    </source>
</evidence>
<dbReference type="AlphaFoldDB" id="A0A2P6V3E3"/>
<dbReference type="STRING" id="554055.A0A2P6V3E3"/>